<gene>
    <name evidence="7" type="ORF">GMST_28290</name>
</gene>
<name>A0A6V8MKP6_9BACT</name>
<dbReference type="RefSeq" id="WP_183355327.1">
    <property type="nucleotide sequence ID" value="NZ_BLXX01000009.1"/>
</dbReference>
<dbReference type="GO" id="GO:0016746">
    <property type="term" value="F:acyltransferase activity"/>
    <property type="evidence" value="ECO:0007669"/>
    <property type="project" value="UniProtKB-KW"/>
</dbReference>
<keyword evidence="4 7" id="KW-0808">Transferase</keyword>
<keyword evidence="8" id="KW-1185">Reference proteome</keyword>
<organism evidence="7 8">
    <name type="scientific">Geomonas silvestris</name>
    <dbReference type="NCBI Taxonomy" id="2740184"/>
    <lineage>
        <taxon>Bacteria</taxon>
        <taxon>Pseudomonadati</taxon>
        <taxon>Thermodesulfobacteriota</taxon>
        <taxon>Desulfuromonadia</taxon>
        <taxon>Geobacterales</taxon>
        <taxon>Geobacteraceae</taxon>
        <taxon>Geomonas</taxon>
    </lineage>
</organism>
<dbReference type="AlphaFoldDB" id="A0A6V8MKP6"/>
<keyword evidence="6 7" id="KW-0012">Acyltransferase</keyword>
<evidence type="ECO:0000256" key="4">
    <source>
        <dbReference type="ARBA" id="ARBA00022679"/>
    </source>
</evidence>
<evidence type="ECO:0000313" key="8">
    <source>
        <dbReference type="Proteomes" id="UP000556026"/>
    </source>
</evidence>
<proteinExistence type="predicted"/>
<dbReference type="GO" id="GO:0009247">
    <property type="term" value="P:glycolipid biosynthetic process"/>
    <property type="evidence" value="ECO:0007669"/>
    <property type="project" value="UniProtKB-ARBA"/>
</dbReference>
<keyword evidence="2" id="KW-1003">Cell membrane</keyword>
<evidence type="ECO:0000256" key="6">
    <source>
        <dbReference type="ARBA" id="ARBA00023315"/>
    </source>
</evidence>
<keyword evidence="5" id="KW-0472">Membrane</keyword>
<comment type="caution">
    <text evidence="7">The sequence shown here is derived from an EMBL/GenBank/DDBJ whole genome shotgun (WGS) entry which is preliminary data.</text>
</comment>
<evidence type="ECO:0000256" key="3">
    <source>
        <dbReference type="ARBA" id="ARBA00022519"/>
    </source>
</evidence>
<dbReference type="CDD" id="cd07984">
    <property type="entry name" value="LPLAT_LABLAT-like"/>
    <property type="match status" value="1"/>
</dbReference>
<dbReference type="PANTHER" id="PTHR30606:SF9">
    <property type="entry name" value="LIPID A BIOSYNTHESIS LAUROYLTRANSFERASE"/>
    <property type="match status" value="1"/>
</dbReference>
<dbReference type="PIRSF" id="PIRSF026649">
    <property type="entry name" value="MsbB"/>
    <property type="match status" value="1"/>
</dbReference>
<dbReference type="Proteomes" id="UP000556026">
    <property type="component" value="Unassembled WGS sequence"/>
</dbReference>
<accession>A0A6V8MKP6</accession>
<evidence type="ECO:0000256" key="1">
    <source>
        <dbReference type="ARBA" id="ARBA00004533"/>
    </source>
</evidence>
<reference evidence="8" key="1">
    <citation type="submission" date="2020-06" db="EMBL/GenBank/DDBJ databases">
        <title>Draft genomic sequence of Geomonas sp. Red330.</title>
        <authorList>
            <person name="Itoh H."/>
            <person name="Zhenxing X."/>
            <person name="Ushijima N."/>
            <person name="Masuda Y."/>
            <person name="Shiratori Y."/>
            <person name="Senoo K."/>
        </authorList>
    </citation>
    <scope>NUCLEOTIDE SEQUENCE [LARGE SCALE GENOMIC DNA]</scope>
    <source>
        <strain evidence="8">Red330</strain>
    </source>
</reference>
<comment type="subcellular location">
    <subcellularLocation>
        <location evidence="1">Cell inner membrane</location>
    </subcellularLocation>
</comment>
<keyword evidence="3" id="KW-0997">Cell inner membrane</keyword>
<evidence type="ECO:0000256" key="5">
    <source>
        <dbReference type="ARBA" id="ARBA00023136"/>
    </source>
</evidence>
<dbReference type="EMBL" id="BLXX01000009">
    <property type="protein sequence ID" value="GFO60504.1"/>
    <property type="molecule type" value="Genomic_DNA"/>
</dbReference>
<evidence type="ECO:0000313" key="7">
    <source>
        <dbReference type="EMBL" id="GFO60504.1"/>
    </source>
</evidence>
<dbReference type="InterPro" id="IPR004960">
    <property type="entry name" value="LipA_acyltrans"/>
</dbReference>
<dbReference type="GO" id="GO:0005886">
    <property type="term" value="C:plasma membrane"/>
    <property type="evidence" value="ECO:0007669"/>
    <property type="project" value="UniProtKB-SubCell"/>
</dbReference>
<dbReference type="PANTHER" id="PTHR30606">
    <property type="entry name" value="LIPID A BIOSYNTHESIS LAUROYL ACYLTRANSFERASE"/>
    <property type="match status" value="1"/>
</dbReference>
<protein>
    <submittedName>
        <fullName evidence="7">Lipid A biosynthesis acyltransferase</fullName>
    </submittedName>
</protein>
<sequence length="303" mass="34103">MKRIFWAAQAVAFYGLTLGAALMPAVFLERCGATVGFAICRLLAARRMIALDNINRALPFLERHPLWAPCCGDVQELVQGTFDNMGRSLIEVCRLYHDVGEEVVANVVMRGSEHFEAARDKGKGVICLSGHCGNWELMALALSRFHGDGAVIARRQKNPYLNRMIERMRMHYKSRVIYKRGALRAMLTVLKQGHFVGLLADQAASPEDGVLIDVMGRKAWASKAPVQIARKSGAALVPVFIHREGERHVITFLPEHQFGLDLSEEGIREEIQALSRYLEDFVAAHPTQWYWVHRRWKRAGEAA</sequence>
<dbReference type="Pfam" id="PF03279">
    <property type="entry name" value="Lip_A_acyltrans"/>
    <property type="match status" value="1"/>
</dbReference>
<evidence type="ECO:0000256" key="2">
    <source>
        <dbReference type="ARBA" id="ARBA00022475"/>
    </source>
</evidence>